<dbReference type="InterPro" id="IPR002110">
    <property type="entry name" value="Ankyrin_rpt"/>
</dbReference>
<keyword evidence="4" id="KW-1185">Reference proteome</keyword>
<dbReference type="InterPro" id="IPR036770">
    <property type="entry name" value="Ankyrin_rpt-contain_sf"/>
</dbReference>
<feature type="repeat" description="ANK" evidence="1">
    <location>
        <begin position="404"/>
        <end position="436"/>
    </location>
</feature>
<protein>
    <submittedName>
        <fullName evidence="3">Substrate of the Dot/Icm secretion system</fullName>
    </submittedName>
</protein>
<evidence type="ECO:0000313" key="2">
    <source>
        <dbReference type="EMBL" id="KTC84312.1"/>
    </source>
</evidence>
<dbReference type="Proteomes" id="UP000054854">
    <property type="component" value="Unassembled WGS sequence"/>
</dbReference>
<dbReference type="SUPFAM" id="SSF48403">
    <property type="entry name" value="Ankyrin repeat"/>
    <property type="match status" value="1"/>
</dbReference>
<name>A0A378IG71_9GAMM</name>
<accession>A0A378IG71</accession>
<dbReference type="Gene3D" id="1.25.40.20">
    <property type="entry name" value="Ankyrin repeat-containing domain"/>
    <property type="match status" value="1"/>
</dbReference>
<dbReference type="Proteomes" id="UP000255316">
    <property type="component" value="Unassembled WGS sequence"/>
</dbReference>
<evidence type="ECO:0000313" key="3">
    <source>
        <dbReference type="EMBL" id="STX33986.1"/>
    </source>
</evidence>
<sequence length="648" mass="74478">MYCVSMAGNFRVEDITPGPVSNSSGHEAYLKAIYNPPDQQTPPYRIIYKKNKHGRADFSRLEVTFSQLARLFLLPNLTPTHHLVIDEEKNVIGLAVQHLAYVIANKEGLDTSFYELTDPQHLGCAHGALKVDDPTKIPIYFLNNLPQGFYASLVEAETNGILTIDYESLASILSTSYTLEEDDLHKGNFGFYLVEKDGKPHAVFFKIDHDLMFVDSIMGFQTRRPFHLTHGAHAFDITVDDLMSLACLKNSCNSYWPTKFGYIANPFDNKEYRNYADIDAFARLSNNAAFIKAKWKSFYKHILIPTQLIECTLKECSDMKKASDRAQVALVTQTLTARLARLRAVLFSIKEFRDYVSQLNEQETKALLKEIIPLHGHNESLIQQVQESFVRSKTLCHEKHGFENGDTPLHTAIKMGEYRYEETISMFGQFINVKNKEGKTPLDVALERVHTFRGDQNVGKNAYFIMKHLLNNGARKTNLYKLADIDSAVKAYRYSNPYVQEIRASMSYGEFKRILRNIGEDHRFCLKFQKNLAVECIKRFIEVNKQHPNFEDRLLQLRNDINGYSSDEESAGVKYIRQLRSKLWIIRQLRGLYGWTSTQWEINSTINQALEQHKAKKPSCFSFFSSTQQREHVHKDLVLDNRSSLVMG</sequence>
<keyword evidence="1" id="KW-0040">ANK repeat</keyword>
<reference evidence="3 5" key="2">
    <citation type="submission" date="2018-06" db="EMBL/GenBank/DDBJ databases">
        <authorList>
            <consortium name="Pathogen Informatics"/>
            <person name="Doyle S."/>
        </authorList>
    </citation>
    <scope>NUCLEOTIDE SEQUENCE [LARGE SCALE GENOMIC DNA]</scope>
    <source>
        <strain evidence="3 5">NCTC12438</strain>
    </source>
</reference>
<dbReference type="PROSITE" id="PS50088">
    <property type="entry name" value="ANK_REPEAT"/>
    <property type="match status" value="1"/>
</dbReference>
<evidence type="ECO:0000313" key="4">
    <source>
        <dbReference type="Proteomes" id="UP000054854"/>
    </source>
</evidence>
<dbReference type="NCBIfam" id="NF043026">
    <property type="entry name" value="T4SS_AnkK"/>
    <property type="match status" value="1"/>
</dbReference>
<dbReference type="InterPro" id="IPR049972">
    <property type="entry name" value="T4SS_AnkK"/>
</dbReference>
<dbReference type="EMBL" id="LNXX01000033">
    <property type="protein sequence ID" value="KTC84312.1"/>
    <property type="molecule type" value="Genomic_DNA"/>
</dbReference>
<organism evidence="3 5">
    <name type="scientific">Legionella cincinnatiensis</name>
    <dbReference type="NCBI Taxonomy" id="28085"/>
    <lineage>
        <taxon>Bacteria</taxon>
        <taxon>Pseudomonadati</taxon>
        <taxon>Pseudomonadota</taxon>
        <taxon>Gammaproteobacteria</taxon>
        <taxon>Legionellales</taxon>
        <taxon>Legionellaceae</taxon>
        <taxon>Legionella</taxon>
    </lineage>
</organism>
<proteinExistence type="predicted"/>
<dbReference type="AlphaFoldDB" id="A0A378IG71"/>
<reference evidence="2 4" key="1">
    <citation type="submission" date="2015-11" db="EMBL/GenBank/DDBJ databases">
        <title>Genomic analysis of 38 Legionella species identifies large and diverse effector repertoires.</title>
        <authorList>
            <person name="Burstein D."/>
            <person name="Amaro F."/>
            <person name="Zusman T."/>
            <person name="Lifshitz Z."/>
            <person name="Cohen O."/>
            <person name="Gilbert J.A."/>
            <person name="Pupko T."/>
            <person name="Shuman H.A."/>
            <person name="Segal G."/>
        </authorList>
    </citation>
    <scope>NUCLEOTIDE SEQUENCE [LARGE SCALE GENOMIC DNA]</scope>
    <source>
        <strain evidence="2 4">CDC#72-OH-14</strain>
    </source>
</reference>
<dbReference type="EMBL" id="UGNX01000001">
    <property type="protein sequence ID" value="STX33986.1"/>
    <property type="molecule type" value="Genomic_DNA"/>
</dbReference>
<evidence type="ECO:0000313" key="5">
    <source>
        <dbReference type="Proteomes" id="UP000255316"/>
    </source>
</evidence>
<dbReference type="STRING" id="28085.Lcin_1875"/>
<evidence type="ECO:0000256" key="1">
    <source>
        <dbReference type="PROSITE-ProRule" id="PRU00023"/>
    </source>
</evidence>
<gene>
    <name evidence="3" type="primary">AnkK</name>
    <name evidence="2" type="synonym">ankK</name>
    <name evidence="2" type="ORF">Lcin_1875</name>
    <name evidence="3" type="ORF">NCTC12438_00575</name>
</gene>